<evidence type="ECO:0000313" key="4">
    <source>
        <dbReference type="Proteomes" id="UP000628775"/>
    </source>
</evidence>
<reference evidence="3" key="2">
    <citation type="submission" date="2020-09" db="EMBL/GenBank/DDBJ databases">
        <authorList>
            <person name="Sun Q."/>
            <person name="Zhou Y."/>
        </authorList>
    </citation>
    <scope>NUCLEOTIDE SEQUENCE</scope>
    <source>
        <strain evidence="3">CGMCC 1.15371</strain>
    </source>
</reference>
<dbReference type="RefSeq" id="WP_188698633.1">
    <property type="nucleotide sequence ID" value="NZ_BMIR01000030.1"/>
</dbReference>
<dbReference type="AlphaFoldDB" id="A0A8J2YNL3"/>
<organism evidence="3 4">
    <name type="scientific">Pullulanibacillus camelliae</name>
    <dbReference type="NCBI Taxonomy" id="1707096"/>
    <lineage>
        <taxon>Bacteria</taxon>
        <taxon>Bacillati</taxon>
        <taxon>Bacillota</taxon>
        <taxon>Bacilli</taxon>
        <taxon>Bacillales</taxon>
        <taxon>Sporolactobacillaceae</taxon>
        <taxon>Pullulanibacillus</taxon>
    </lineage>
</organism>
<protein>
    <recommendedName>
        <fullName evidence="2">Staygreen protein domain-containing protein</fullName>
    </recommendedName>
</protein>
<dbReference type="PANTHER" id="PTHR31750:SF4">
    <property type="entry name" value="LP06106P"/>
    <property type="match status" value="1"/>
</dbReference>
<reference evidence="3" key="1">
    <citation type="journal article" date="2014" name="Int. J. Syst. Evol. Microbiol.">
        <title>Complete genome sequence of Corynebacterium casei LMG S-19264T (=DSM 44701T), isolated from a smear-ripened cheese.</title>
        <authorList>
            <consortium name="US DOE Joint Genome Institute (JGI-PGF)"/>
            <person name="Walter F."/>
            <person name="Albersmeier A."/>
            <person name="Kalinowski J."/>
            <person name="Ruckert C."/>
        </authorList>
    </citation>
    <scope>NUCLEOTIDE SEQUENCE</scope>
    <source>
        <strain evidence="3">CGMCC 1.15371</strain>
    </source>
</reference>
<dbReference type="EMBL" id="BMIR01000030">
    <property type="protein sequence ID" value="GGE55439.1"/>
    <property type="molecule type" value="Genomic_DNA"/>
</dbReference>
<dbReference type="PANTHER" id="PTHR31750">
    <property type="entry name" value="PROTEIN STAY-GREEN 1, CHLOROPLASTIC-RELATED"/>
    <property type="match status" value="1"/>
</dbReference>
<evidence type="ECO:0000256" key="1">
    <source>
        <dbReference type="ARBA" id="ARBA00022946"/>
    </source>
</evidence>
<sequence>MSAFNPNQLHIKFIPPASTVRPIEGRKYTLTHSATSAELFLSIGYIYDYSAINLQVRDEVVADWKQSPQGHFFLHGKVFVSGGEFDRQEAKVRLYIFHKAMSQALKGIVNGDHSFFVNHPYLLDCPIYISYQSTYPEFQHFVYYGIPRFFIE</sequence>
<dbReference type="Proteomes" id="UP000628775">
    <property type="component" value="Unassembled WGS sequence"/>
</dbReference>
<feature type="domain" description="Staygreen protein" evidence="2">
    <location>
        <begin position="4"/>
        <end position="148"/>
    </location>
</feature>
<dbReference type="Pfam" id="PF12638">
    <property type="entry name" value="Staygreen"/>
    <property type="match status" value="1"/>
</dbReference>
<name>A0A8J2YNL3_9BACL</name>
<gene>
    <name evidence="3" type="ORF">GCM10011391_38060</name>
</gene>
<evidence type="ECO:0000259" key="2">
    <source>
        <dbReference type="Pfam" id="PF12638"/>
    </source>
</evidence>
<evidence type="ECO:0000313" key="3">
    <source>
        <dbReference type="EMBL" id="GGE55439.1"/>
    </source>
</evidence>
<keyword evidence="1" id="KW-0809">Transit peptide</keyword>
<accession>A0A8J2YNL3</accession>
<keyword evidence="4" id="KW-1185">Reference proteome</keyword>
<proteinExistence type="predicted"/>
<dbReference type="InterPro" id="IPR024438">
    <property type="entry name" value="Staygreen"/>
</dbReference>
<comment type="caution">
    <text evidence="3">The sequence shown here is derived from an EMBL/GenBank/DDBJ whole genome shotgun (WGS) entry which is preliminary data.</text>
</comment>